<sequence length="115" mass="12298">MTASKKFSHRCDIVTEDLGGGISRQILAYEPSLLMARIAFESGSKGALHSHPHAQITHVLSGSFAVTVDGDERILGAGDSYYAVPGVMHGMECLSAGEVIDSFSPVREDFLSDEN</sequence>
<dbReference type="EMBL" id="BAABDM010000005">
    <property type="protein sequence ID" value="GAA4099959.1"/>
    <property type="molecule type" value="Genomic_DNA"/>
</dbReference>
<dbReference type="InterPro" id="IPR014710">
    <property type="entry name" value="RmlC-like_jellyroll"/>
</dbReference>
<dbReference type="InterPro" id="IPR025499">
    <property type="entry name" value="KdgF"/>
</dbReference>
<organism evidence="2 3">
    <name type="scientific">Zhongshania borealis</name>
    <dbReference type="NCBI Taxonomy" id="889488"/>
    <lineage>
        <taxon>Bacteria</taxon>
        <taxon>Pseudomonadati</taxon>
        <taxon>Pseudomonadota</taxon>
        <taxon>Gammaproteobacteria</taxon>
        <taxon>Cellvibrionales</taxon>
        <taxon>Spongiibacteraceae</taxon>
        <taxon>Zhongshania</taxon>
    </lineage>
</organism>
<gene>
    <name evidence="2" type="ORF">GCM10022414_26660</name>
</gene>
<dbReference type="Gene3D" id="2.60.120.10">
    <property type="entry name" value="Jelly Rolls"/>
    <property type="match status" value="1"/>
</dbReference>
<dbReference type="InterPro" id="IPR052535">
    <property type="entry name" value="Bacilysin_H2HPP_isomerase"/>
</dbReference>
<protein>
    <submittedName>
        <fullName evidence="2">Cupin domain-containing protein</fullName>
    </submittedName>
</protein>
<dbReference type="SUPFAM" id="SSF51182">
    <property type="entry name" value="RmlC-like cupins"/>
    <property type="match status" value="1"/>
</dbReference>
<dbReference type="RefSeq" id="WP_344936826.1">
    <property type="nucleotide sequence ID" value="NZ_BAABDM010000005.1"/>
</dbReference>
<proteinExistence type="predicted"/>
<evidence type="ECO:0000313" key="2">
    <source>
        <dbReference type="EMBL" id="GAA4099959.1"/>
    </source>
</evidence>
<reference evidence="3" key="1">
    <citation type="journal article" date="2019" name="Int. J. Syst. Evol. Microbiol.">
        <title>The Global Catalogue of Microorganisms (GCM) 10K type strain sequencing project: providing services to taxonomists for standard genome sequencing and annotation.</title>
        <authorList>
            <consortium name="The Broad Institute Genomics Platform"/>
            <consortium name="The Broad Institute Genome Sequencing Center for Infectious Disease"/>
            <person name="Wu L."/>
            <person name="Ma J."/>
        </authorList>
    </citation>
    <scope>NUCLEOTIDE SEQUENCE [LARGE SCALE GENOMIC DNA]</scope>
    <source>
        <strain evidence="3">JCM 17304</strain>
    </source>
</reference>
<dbReference type="Proteomes" id="UP001500392">
    <property type="component" value="Unassembled WGS sequence"/>
</dbReference>
<dbReference type="InterPro" id="IPR011051">
    <property type="entry name" value="RmlC_Cupin_sf"/>
</dbReference>
<accession>A0ABP7WZH2</accession>
<dbReference type="PANTHER" id="PTHR40112">
    <property type="entry name" value="H2HPP ISOMERASE"/>
    <property type="match status" value="1"/>
</dbReference>
<dbReference type="CDD" id="cd02238">
    <property type="entry name" value="cupin_KdgF"/>
    <property type="match status" value="1"/>
</dbReference>
<evidence type="ECO:0000259" key="1">
    <source>
        <dbReference type="Pfam" id="PF07883"/>
    </source>
</evidence>
<evidence type="ECO:0000313" key="3">
    <source>
        <dbReference type="Proteomes" id="UP001500392"/>
    </source>
</evidence>
<name>A0ABP7WZH2_9GAMM</name>
<comment type="caution">
    <text evidence="2">The sequence shown here is derived from an EMBL/GenBank/DDBJ whole genome shotgun (WGS) entry which is preliminary data.</text>
</comment>
<dbReference type="PIRSF" id="PIRSF029883">
    <property type="entry name" value="KdgF"/>
    <property type="match status" value="1"/>
</dbReference>
<dbReference type="PANTHER" id="PTHR40112:SF1">
    <property type="entry name" value="H2HPP ISOMERASE"/>
    <property type="match status" value="1"/>
</dbReference>
<dbReference type="Pfam" id="PF07883">
    <property type="entry name" value="Cupin_2"/>
    <property type="match status" value="1"/>
</dbReference>
<feature type="domain" description="Cupin type-2" evidence="1">
    <location>
        <begin position="39"/>
        <end position="97"/>
    </location>
</feature>
<keyword evidence="3" id="KW-1185">Reference proteome</keyword>
<dbReference type="InterPro" id="IPR013096">
    <property type="entry name" value="Cupin_2"/>
</dbReference>